<dbReference type="AlphaFoldDB" id="A0A4R4XNF4"/>
<reference evidence="2 3" key="1">
    <citation type="submission" date="2019-03" db="EMBL/GenBank/DDBJ databases">
        <title>Draft genome sequences of novel Actinobacteria.</title>
        <authorList>
            <person name="Sahin N."/>
            <person name="Ay H."/>
            <person name="Saygin H."/>
        </authorList>
    </citation>
    <scope>NUCLEOTIDE SEQUENCE [LARGE SCALE GENOMIC DNA]</scope>
    <source>
        <strain evidence="2 3">7K502</strain>
    </source>
</reference>
<accession>A0A4R4XNF4</accession>
<feature type="non-terminal residue" evidence="2">
    <location>
        <position position="404"/>
    </location>
</feature>
<sequence>MPTLMDDLPQGVDVRGVLDATVMRPYTEGLLGVEALVVGWPGAGLSIRAWHVSGVDVVFERFPPGLGVDARFSFYSVLVVDSQGQRRAPVLPGFDWVPGGLDEVALPVRSRYAGPSENFFVGARDRSSDGADSGSGRGGSVAGTGDSSFIADGGRPDLTAATVPPGMVAPVEGGAGFGGAAKQAVTAAVTVGGSREPDTMPGTGQGQGAKPHDKPTPGGQSAVVWSLEGLSVAASRFEEAEQRRWKDQPRDVQSREVGNLDDARARVRATYEGLIDAPGRDRERVFLAALRRGERHDALVTIAAHLMSGSPEALSVMPDLQVGARDSAEVLLRALARNLLQQPSEAGHDNPAGTTQVSASSVGSAASGRPPVREQSLAPDLLGEIDRLSQQVGWASKDDEDAAR</sequence>
<feature type="region of interest" description="Disordered" evidence="1">
    <location>
        <begin position="343"/>
        <end position="381"/>
    </location>
</feature>
<feature type="compositionally biased region" description="Gly residues" evidence="1">
    <location>
        <begin position="133"/>
        <end position="142"/>
    </location>
</feature>
<organism evidence="2 3">
    <name type="scientific">Saccharopolyspora elongata</name>
    <dbReference type="NCBI Taxonomy" id="2530387"/>
    <lineage>
        <taxon>Bacteria</taxon>
        <taxon>Bacillati</taxon>
        <taxon>Actinomycetota</taxon>
        <taxon>Actinomycetes</taxon>
        <taxon>Pseudonocardiales</taxon>
        <taxon>Pseudonocardiaceae</taxon>
        <taxon>Saccharopolyspora</taxon>
    </lineage>
</organism>
<proteinExistence type="predicted"/>
<protein>
    <submittedName>
        <fullName evidence="2">Uncharacterized protein</fullName>
    </submittedName>
</protein>
<gene>
    <name evidence="2" type="ORF">E1288_46335</name>
</gene>
<feature type="region of interest" description="Disordered" evidence="1">
    <location>
        <begin position="188"/>
        <end position="220"/>
    </location>
</feature>
<name>A0A4R4XNF4_9PSEU</name>
<keyword evidence="3" id="KW-1185">Reference proteome</keyword>
<feature type="region of interest" description="Disordered" evidence="1">
    <location>
        <begin position="119"/>
        <end position="165"/>
    </location>
</feature>
<feature type="compositionally biased region" description="Low complexity" evidence="1">
    <location>
        <begin position="357"/>
        <end position="368"/>
    </location>
</feature>
<evidence type="ECO:0000313" key="3">
    <source>
        <dbReference type="Proteomes" id="UP000294947"/>
    </source>
</evidence>
<comment type="caution">
    <text evidence="2">The sequence shown here is derived from an EMBL/GenBank/DDBJ whole genome shotgun (WGS) entry which is preliminary data.</text>
</comment>
<dbReference type="EMBL" id="SMKW01000218">
    <property type="protein sequence ID" value="TDD32132.1"/>
    <property type="molecule type" value="Genomic_DNA"/>
</dbReference>
<dbReference type="Proteomes" id="UP000294947">
    <property type="component" value="Unassembled WGS sequence"/>
</dbReference>
<dbReference type="RefSeq" id="WP_207954953.1">
    <property type="nucleotide sequence ID" value="NZ_SMKW01000218.1"/>
</dbReference>
<evidence type="ECO:0000256" key="1">
    <source>
        <dbReference type="SAM" id="MobiDB-lite"/>
    </source>
</evidence>
<evidence type="ECO:0000313" key="2">
    <source>
        <dbReference type="EMBL" id="TDD32132.1"/>
    </source>
</evidence>